<dbReference type="CDD" id="cd00082">
    <property type="entry name" value="HisKA"/>
    <property type="match status" value="1"/>
</dbReference>
<dbReference type="PROSITE" id="PS50109">
    <property type="entry name" value="HIS_KIN"/>
    <property type="match status" value="1"/>
</dbReference>
<dbReference type="EMBL" id="JAPIUZ010000001">
    <property type="protein sequence ID" value="MCX2562969.1"/>
    <property type="molecule type" value="Genomic_DNA"/>
</dbReference>
<keyword evidence="13" id="KW-1185">Reference proteome</keyword>
<evidence type="ECO:0000256" key="1">
    <source>
        <dbReference type="ARBA" id="ARBA00000085"/>
    </source>
</evidence>
<feature type="transmembrane region" description="Helical" evidence="10">
    <location>
        <begin position="21"/>
        <end position="39"/>
    </location>
</feature>
<keyword evidence="7" id="KW-0067">ATP-binding</keyword>
<name>A0ABT3QCI1_9PROT</name>
<dbReference type="Gene3D" id="3.30.565.10">
    <property type="entry name" value="Histidine kinase-like ATPase, C-terminal domain"/>
    <property type="match status" value="1"/>
</dbReference>
<evidence type="ECO:0000256" key="3">
    <source>
        <dbReference type="ARBA" id="ARBA00022553"/>
    </source>
</evidence>
<keyword evidence="10" id="KW-0472">Membrane</keyword>
<sequence>MKKSFHSITDNINKHYNNSDILRWFSAIIISAIIFLITSIPSHDAFGVLYVIVIIILSHKCNIFTLRVIATLCIFLEFCGFFIVHNETLFNNNYSRLILGIISIITVTTITENNKKARESLDKQSRMLAHADRIKAIGQIGITIAHEVNQPLSAISTFAQSGISWINRPSPDIKELLYCLKKIDSNTQRAAKIIKNIRELTRENYILREELINLKNIINDSIFIIEPYYSLSNIEIIRNYNSKNVFINGNKIEIQQLIINILLKSIESIKKSQDNSGLIHIILKNSPEKINNIEIKIQDNGNGFKNSDIQSCFEPFYTTKNTGMGIGLSICQTIAEAHNGTIKAENLSPSGAEITISFPAAQNISS</sequence>
<organism evidence="12 13">
    <name type="scientific">Acetobacter thailandicus</name>
    <dbReference type="NCBI Taxonomy" id="1502842"/>
    <lineage>
        <taxon>Bacteria</taxon>
        <taxon>Pseudomonadati</taxon>
        <taxon>Pseudomonadota</taxon>
        <taxon>Alphaproteobacteria</taxon>
        <taxon>Acetobacterales</taxon>
        <taxon>Acetobacteraceae</taxon>
        <taxon>Acetobacter</taxon>
    </lineage>
</organism>
<dbReference type="Proteomes" id="UP001301152">
    <property type="component" value="Unassembled WGS sequence"/>
</dbReference>
<dbReference type="Gene3D" id="1.10.287.130">
    <property type="match status" value="1"/>
</dbReference>
<comment type="catalytic activity">
    <reaction evidence="1">
        <text>ATP + protein L-histidine = ADP + protein N-phospho-L-histidine.</text>
        <dbReference type="EC" id="2.7.13.3"/>
    </reaction>
</comment>
<dbReference type="InterPro" id="IPR003594">
    <property type="entry name" value="HATPase_dom"/>
</dbReference>
<dbReference type="PANTHER" id="PTHR43065">
    <property type="entry name" value="SENSOR HISTIDINE KINASE"/>
    <property type="match status" value="1"/>
</dbReference>
<dbReference type="PRINTS" id="PR00344">
    <property type="entry name" value="BCTRLSENSOR"/>
</dbReference>
<keyword evidence="8" id="KW-0902">Two-component regulatory system</keyword>
<reference evidence="12 13" key="1">
    <citation type="submission" date="2022-11" db="EMBL/GenBank/DDBJ databases">
        <title>Genome sequencing of Acetobacter type strain.</title>
        <authorList>
            <person name="Heo J."/>
            <person name="Lee D."/>
            <person name="Han B.-H."/>
            <person name="Hong S.-B."/>
            <person name="Kwon S.-W."/>
        </authorList>
    </citation>
    <scope>NUCLEOTIDE SEQUENCE [LARGE SCALE GENOMIC DNA]</scope>
    <source>
        <strain evidence="12 13">KACC 21253</strain>
    </source>
</reference>
<dbReference type="SMART" id="SM00388">
    <property type="entry name" value="HisKA"/>
    <property type="match status" value="1"/>
</dbReference>
<keyword evidence="3" id="KW-0597">Phosphoprotein</keyword>
<dbReference type="SUPFAM" id="SSF47384">
    <property type="entry name" value="Homodimeric domain of signal transducing histidine kinase"/>
    <property type="match status" value="1"/>
</dbReference>
<evidence type="ECO:0000259" key="11">
    <source>
        <dbReference type="PROSITE" id="PS50109"/>
    </source>
</evidence>
<feature type="transmembrane region" description="Helical" evidence="10">
    <location>
        <begin position="68"/>
        <end position="85"/>
    </location>
</feature>
<proteinExistence type="predicted"/>
<keyword evidence="4" id="KW-0808">Transferase</keyword>
<evidence type="ECO:0000256" key="9">
    <source>
        <dbReference type="SAM" id="Coils"/>
    </source>
</evidence>
<dbReference type="SUPFAM" id="SSF55874">
    <property type="entry name" value="ATPase domain of HSP90 chaperone/DNA topoisomerase II/histidine kinase"/>
    <property type="match status" value="1"/>
</dbReference>
<evidence type="ECO:0000313" key="13">
    <source>
        <dbReference type="Proteomes" id="UP001301152"/>
    </source>
</evidence>
<keyword evidence="9" id="KW-0175">Coiled coil</keyword>
<dbReference type="InterPro" id="IPR005467">
    <property type="entry name" value="His_kinase_dom"/>
</dbReference>
<comment type="caution">
    <text evidence="12">The sequence shown here is derived from an EMBL/GenBank/DDBJ whole genome shotgun (WGS) entry which is preliminary data.</text>
</comment>
<dbReference type="InterPro" id="IPR036097">
    <property type="entry name" value="HisK_dim/P_sf"/>
</dbReference>
<dbReference type="PANTHER" id="PTHR43065:SF10">
    <property type="entry name" value="PEROXIDE STRESS-ACTIVATED HISTIDINE KINASE MAK3"/>
    <property type="match status" value="1"/>
</dbReference>
<dbReference type="EC" id="2.7.13.3" evidence="2"/>
<feature type="coiled-coil region" evidence="9">
    <location>
        <begin position="183"/>
        <end position="217"/>
    </location>
</feature>
<feature type="transmembrane region" description="Helical" evidence="10">
    <location>
        <begin position="97"/>
        <end position="114"/>
    </location>
</feature>
<protein>
    <recommendedName>
        <fullName evidence="2">histidine kinase</fullName>
        <ecNumber evidence="2">2.7.13.3</ecNumber>
    </recommendedName>
</protein>
<dbReference type="InterPro" id="IPR004358">
    <property type="entry name" value="Sig_transdc_His_kin-like_C"/>
</dbReference>
<evidence type="ECO:0000256" key="10">
    <source>
        <dbReference type="SAM" id="Phobius"/>
    </source>
</evidence>
<dbReference type="RefSeq" id="WP_173559951.1">
    <property type="nucleotide sequence ID" value="NZ_JAPIUZ010000001.1"/>
</dbReference>
<dbReference type="SMART" id="SM00387">
    <property type="entry name" value="HATPase_c"/>
    <property type="match status" value="1"/>
</dbReference>
<evidence type="ECO:0000256" key="4">
    <source>
        <dbReference type="ARBA" id="ARBA00022679"/>
    </source>
</evidence>
<evidence type="ECO:0000313" key="12">
    <source>
        <dbReference type="EMBL" id="MCX2562969.1"/>
    </source>
</evidence>
<keyword evidence="10" id="KW-1133">Transmembrane helix</keyword>
<keyword evidence="10" id="KW-0812">Transmembrane</keyword>
<dbReference type="InterPro" id="IPR003661">
    <property type="entry name" value="HisK_dim/P_dom"/>
</dbReference>
<feature type="domain" description="Histidine kinase" evidence="11">
    <location>
        <begin position="143"/>
        <end position="362"/>
    </location>
</feature>
<evidence type="ECO:0000256" key="5">
    <source>
        <dbReference type="ARBA" id="ARBA00022741"/>
    </source>
</evidence>
<evidence type="ECO:0000256" key="7">
    <source>
        <dbReference type="ARBA" id="ARBA00022840"/>
    </source>
</evidence>
<evidence type="ECO:0000256" key="8">
    <source>
        <dbReference type="ARBA" id="ARBA00023012"/>
    </source>
</evidence>
<evidence type="ECO:0000256" key="6">
    <source>
        <dbReference type="ARBA" id="ARBA00022777"/>
    </source>
</evidence>
<keyword evidence="6 12" id="KW-0418">Kinase</keyword>
<gene>
    <name evidence="12" type="ORF">OQ497_03145</name>
</gene>
<accession>A0ABT3QCI1</accession>
<evidence type="ECO:0000256" key="2">
    <source>
        <dbReference type="ARBA" id="ARBA00012438"/>
    </source>
</evidence>
<dbReference type="Pfam" id="PF00512">
    <property type="entry name" value="HisKA"/>
    <property type="match status" value="1"/>
</dbReference>
<keyword evidence="5" id="KW-0547">Nucleotide-binding</keyword>
<dbReference type="GO" id="GO:0016301">
    <property type="term" value="F:kinase activity"/>
    <property type="evidence" value="ECO:0007669"/>
    <property type="project" value="UniProtKB-KW"/>
</dbReference>
<dbReference type="InterPro" id="IPR036890">
    <property type="entry name" value="HATPase_C_sf"/>
</dbReference>
<dbReference type="Pfam" id="PF02518">
    <property type="entry name" value="HATPase_c"/>
    <property type="match status" value="1"/>
</dbReference>